<dbReference type="RefSeq" id="WP_015220621.1">
    <property type="nucleotide sequence ID" value="NC_019776.1"/>
</dbReference>
<dbReference type="HOGENOM" id="CLU_2878351_0_0_3"/>
<dbReference type="KEGG" id="can:Cyan10605_2832"/>
<reference evidence="2" key="1">
    <citation type="journal article" date="2013" name="Proc. Natl. Acad. Sci. U.S.A.">
        <title>Improving the coverage of the cyanobacterial phylum using diversity-driven genome sequencing.</title>
        <authorList>
            <person name="Shih P.M."/>
            <person name="Wu D."/>
            <person name="Latifi A."/>
            <person name="Axen S.D."/>
            <person name="Fewer D.P."/>
            <person name="Talla E."/>
            <person name="Calteau A."/>
            <person name="Cai F."/>
            <person name="Tandeau de Marsac N."/>
            <person name="Rippka R."/>
            <person name="Herdman M."/>
            <person name="Sivonen K."/>
            <person name="Coursin T."/>
            <person name="Laurent T."/>
            <person name="Goodwin L."/>
            <person name="Nolan M."/>
            <person name="Davenport K.W."/>
            <person name="Han C.S."/>
            <person name="Rubin E.M."/>
            <person name="Eisen J.A."/>
            <person name="Woyke T."/>
            <person name="Gugger M."/>
            <person name="Kerfeld C.A."/>
        </authorList>
    </citation>
    <scope>NUCLEOTIDE SEQUENCE [LARGE SCALE GENOMIC DNA]</scope>
    <source>
        <strain evidence="2">PCC 10605</strain>
    </source>
</reference>
<evidence type="ECO:0000313" key="2">
    <source>
        <dbReference type="Proteomes" id="UP000010480"/>
    </source>
</evidence>
<dbReference type="OrthoDB" id="9781481at2"/>
<organism evidence="1 2">
    <name type="scientific">Cyanobacterium aponinum (strain PCC 10605)</name>
    <dbReference type="NCBI Taxonomy" id="755178"/>
    <lineage>
        <taxon>Bacteria</taxon>
        <taxon>Bacillati</taxon>
        <taxon>Cyanobacteriota</taxon>
        <taxon>Cyanophyceae</taxon>
        <taxon>Oscillatoriophycideae</taxon>
        <taxon>Chroococcales</taxon>
        <taxon>Geminocystaceae</taxon>
        <taxon>Cyanobacterium</taxon>
    </lineage>
</organism>
<dbReference type="AlphaFoldDB" id="K9Z6Y2"/>
<dbReference type="Proteomes" id="UP000010480">
    <property type="component" value="Chromosome"/>
</dbReference>
<evidence type="ECO:0000313" key="1">
    <source>
        <dbReference type="EMBL" id="AFZ54899.1"/>
    </source>
</evidence>
<name>K9Z6Y2_CYAAP</name>
<gene>
    <name evidence="1" type="ordered locus">Cyan10605_2832</name>
</gene>
<accession>K9Z6Y2</accession>
<proteinExistence type="predicted"/>
<dbReference type="EMBL" id="CP003947">
    <property type="protein sequence ID" value="AFZ54899.1"/>
    <property type="molecule type" value="Genomic_DNA"/>
</dbReference>
<keyword evidence="2" id="KW-1185">Reference proteome</keyword>
<sequence length="63" mass="7347">MNNLDYDNLSIDELAMAINLDKEERELLDSIENDEWVSISNEKEEIGVLKSMINKFTKSNKKK</sequence>
<protein>
    <submittedName>
        <fullName evidence="1">Uncharacterized protein</fullName>
    </submittedName>
</protein>
<dbReference type="STRING" id="755178.Cyan10605_2832"/>